<feature type="region of interest" description="Disordered" evidence="4">
    <location>
        <begin position="525"/>
        <end position="629"/>
    </location>
</feature>
<keyword evidence="6" id="KW-0732">Signal</keyword>
<evidence type="ECO:0000256" key="3">
    <source>
        <dbReference type="ARBA" id="ARBA00023136"/>
    </source>
</evidence>
<evidence type="ECO:0000256" key="2">
    <source>
        <dbReference type="ARBA" id="ARBA00022989"/>
    </source>
</evidence>
<dbReference type="OrthoDB" id="3903435at2"/>
<keyword evidence="3 5" id="KW-0472">Membrane</keyword>
<feature type="non-terminal residue" evidence="7">
    <location>
        <position position="629"/>
    </location>
</feature>
<feature type="compositionally biased region" description="Low complexity" evidence="4">
    <location>
        <begin position="579"/>
        <end position="588"/>
    </location>
</feature>
<feature type="transmembrane region" description="Helical" evidence="5">
    <location>
        <begin position="146"/>
        <end position="167"/>
    </location>
</feature>
<feature type="chain" id="PRO_5016124353" description="Type IV secretion system protein" evidence="6">
    <location>
        <begin position="35"/>
        <end position="629"/>
    </location>
</feature>
<gene>
    <name evidence="7" type="ORF">C1J01_45660</name>
</gene>
<dbReference type="Pfam" id="PF04610">
    <property type="entry name" value="TrbL"/>
    <property type="match status" value="1"/>
</dbReference>
<keyword evidence="1 5" id="KW-0812">Transmembrane</keyword>
<feature type="compositionally biased region" description="Gly residues" evidence="4">
    <location>
        <begin position="589"/>
        <end position="598"/>
    </location>
</feature>
<keyword evidence="8" id="KW-1185">Reference proteome</keyword>
<name>A0A2W2CVR7_9ACTN</name>
<evidence type="ECO:0000256" key="1">
    <source>
        <dbReference type="ARBA" id="ARBA00022692"/>
    </source>
</evidence>
<dbReference type="AlphaFoldDB" id="A0A2W2CVR7"/>
<comment type="caution">
    <text evidence="7">The sequence shown here is derived from an EMBL/GenBank/DDBJ whole genome shotgun (WGS) entry which is preliminary data.</text>
</comment>
<dbReference type="RefSeq" id="WP_111185264.1">
    <property type="nucleotide sequence ID" value="NZ_POUD01000417.1"/>
</dbReference>
<feature type="signal peptide" evidence="6">
    <location>
        <begin position="1"/>
        <end position="34"/>
    </location>
</feature>
<organism evidence="7 8">
    <name type="scientific">Nonomuraea aridisoli</name>
    <dbReference type="NCBI Taxonomy" id="2070368"/>
    <lineage>
        <taxon>Bacteria</taxon>
        <taxon>Bacillati</taxon>
        <taxon>Actinomycetota</taxon>
        <taxon>Actinomycetes</taxon>
        <taxon>Streptosporangiales</taxon>
        <taxon>Streptosporangiaceae</taxon>
        <taxon>Nonomuraea</taxon>
    </lineage>
</organism>
<sequence length="629" mass="64796">MKIRLPRRLALVLALAFGMLVVPLAVGATQPAAAAPCDLSGALAPEVIGGGTDGMIQPPPPEGGPQAPTTNYAQFGMSGQFWHTHDLGCSDYVAVLGNMWANGIFTAAKAIDRLTITTYQAAATEGPLQAIKDVVDDIVTNLADAMYWQFLQPVIILGAIWLAWYGLIRKRATTTAEGVIWMVLAVTVAVWFFSRPGDFTGLGKVVTDKTGEVVNSAFSGLPGAGGASCLPPPGDTTPEVRAGGYGQTGTPGVEQNADALWSTLVCKPWLVGLFGTSDPQQPIVRDFGRKMLEIQSIPPAVPGQPAPDVGERQSEYAALASSLRNDPRYTVFSGRDWSNRLGVAVGAFIAAIVAGLLIFLVAVSLLVLKVGFLLLLILGPVFLLIGVHPGSGRIIAMRWVEMLIGTLLRQAVLTIVLSVLVYGYALIISTAMPWGLQVLFMALLTIAVFFYRRPFQHLFASMSGHTVTTRMLGEAASSSVLERSVGVLPPVASARIGRWGLRKAEPLIRAASVANPAGAAATAAAGQARVRAEEGEGSPTGTRIPATAAPLDTDHQGGKAAARASLEPRRGTAPPLNLGGAARPRNGGPRVGGTGGSSGSAAAASTGGSGGGSGGGSAGGWFGGGSGGG</sequence>
<accession>A0A2W2CVR7</accession>
<dbReference type="InterPro" id="IPR007688">
    <property type="entry name" value="Conjugal_tfr_TrbL/VirB6"/>
</dbReference>
<reference evidence="7 8" key="1">
    <citation type="submission" date="2018-01" db="EMBL/GenBank/DDBJ databases">
        <title>Draft genome sequence of Nonomuraea sp. KC333.</title>
        <authorList>
            <person name="Sahin N."/>
            <person name="Saygin H."/>
            <person name="Ay H."/>
        </authorList>
    </citation>
    <scope>NUCLEOTIDE SEQUENCE [LARGE SCALE GENOMIC DNA]</scope>
    <source>
        <strain evidence="7 8">KC333</strain>
    </source>
</reference>
<evidence type="ECO:0000313" key="8">
    <source>
        <dbReference type="Proteomes" id="UP000249304"/>
    </source>
</evidence>
<evidence type="ECO:0000313" key="7">
    <source>
        <dbReference type="EMBL" id="PZG03636.1"/>
    </source>
</evidence>
<evidence type="ECO:0008006" key="9">
    <source>
        <dbReference type="Google" id="ProtNLM"/>
    </source>
</evidence>
<evidence type="ECO:0000256" key="6">
    <source>
        <dbReference type="SAM" id="SignalP"/>
    </source>
</evidence>
<protein>
    <recommendedName>
        <fullName evidence="9">Type IV secretion system protein</fullName>
    </recommendedName>
</protein>
<feature type="region of interest" description="Disordered" evidence="4">
    <location>
        <begin position="225"/>
        <end position="249"/>
    </location>
</feature>
<feature type="compositionally biased region" description="Gly residues" evidence="4">
    <location>
        <begin position="607"/>
        <end position="629"/>
    </location>
</feature>
<keyword evidence="2 5" id="KW-1133">Transmembrane helix</keyword>
<feature type="transmembrane region" description="Helical" evidence="5">
    <location>
        <begin position="366"/>
        <end position="387"/>
    </location>
</feature>
<feature type="transmembrane region" description="Helical" evidence="5">
    <location>
        <begin position="341"/>
        <end position="360"/>
    </location>
</feature>
<evidence type="ECO:0000256" key="5">
    <source>
        <dbReference type="SAM" id="Phobius"/>
    </source>
</evidence>
<proteinExistence type="predicted"/>
<dbReference type="EMBL" id="POUD01000417">
    <property type="protein sequence ID" value="PZG03636.1"/>
    <property type="molecule type" value="Genomic_DNA"/>
</dbReference>
<evidence type="ECO:0000256" key="4">
    <source>
        <dbReference type="SAM" id="MobiDB-lite"/>
    </source>
</evidence>
<feature type="transmembrane region" description="Helical" evidence="5">
    <location>
        <begin position="407"/>
        <end position="428"/>
    </location>
</feature>
<dbReference type="Proteomes" id="UP000249304">
    <property type="component" value="Unassembled WGS sequence"/>
</dbReference>
<dbReference type="GO" id="GO:0030255">
    <property type="term" value="P:protein secretion by the type IV secretion system"/>
    <property type="evidence" value="ECO:0007669"/>
    <property type="project" value="InterPro"/>
</dbReference>
<feature type="transmembrane region" description="Helical" evidence="5">
    <location>
        <begin position="434"/>
        <end position="451"/>
    </location>
</feature>